<dbReference type="PRINTS" id="PR00501">
    <property type="entry name" value="KELCHREPEAT"/>
</dbReference>
<keyword evidence="7" id="KW-1185">Reference proteome</keyword>
<dbReference type="AlphaFoldDB" id="A0A836JUE2"/>
<dbReference type="InterPro" id="IPR006652">
    <property type="entry name" value="Kelch_1"/>
</dbReference>
<name>A0A836JUE2_9HYME</name>
<dbReference type="Gene3D" id="1.25.40.420">
    <property type="match status" value="1"/>
</dbReference>
<evidence type="ECO:0000313" key="7">
    <source>
        <dbReference type="Proteomes" id="UP000670152"/>
    </source>
</evidence>
<dbReference type="Gene3D" id="2.120.10.80">
    <property type="entry name" value="Kelch-type beta propeller"/>
    <property type="match status" value="2"/>
</dbReference>
<dbReference type="GO" id="GO:0003779">
    <property type="term" value="F:actin binding"/>
    <property type="evidence" value="ECO:0007669"/>
    <property type="project" value="UniProtKB-KW"/>
</dbReference>
<dbReference type="SUPFAM" id="SSF117281">
    <property type="entry name" value="Kelch motif"/>
    <property type="match status" value="1"/>
</dbReference>
<dbReference type="OrthoDB" id="191037at2759"/>
<feature type="domain" description="BTB" evidence="5">
    <location>
        <begin position="101"/>
        <end position="170"/>
    </location>
</feature>
<dbReference type="InterPro" id="IPR015915">
    <property type="entry name" value="Kelch-typ_b-propeller"/>
</dbReference>
<comment type="caution">
    <text evidence="6">The sequence shown here is derived from an EMBL/GenBank/DDBJ whole genome shotgun (WGS) entry which is preliminary data.</text>
</comment>
<dbReference type="CDD" id="cd18450">
    <property type="entry name" value="BACK_KLHL10"/>
    <property type="match status" value="1"/>
</dbReference>
<dbReference type="Pfam" id="PF07707">
    <property type="entry name" value="BACK"/>
    <property type="match status" value="1"/>
</dbReference>
<dbReference type="Proteomes" id="UP000670152">
    <property type="component" value="Unassembled WGS sequence"/>
</dbReference>
<feature type="non-terminal residue" evidence="6">
    <location>
        <position position="740"/>
    </location>
</feature>
<reference evidence="6 7" key="1">
    <citation type="submission" date="2020-02" db="EMBL/GenBank/DDBJ databases">
        <title>Relaxed selection underlies rapid genomic changes in the transitions from sociality to social parasitism in ants.</title>
        <authorList>
            <person name="Bi X."/>
        </authorList>
    </citation>
    <scope>NUCLEOTIDE SEQUENCE [LARGE SCALE GENOMIC DNA]</scope>
    <source>
        <strain evidence="6">BGI-DK2014b</strain>
        <tissue evidence="6">Whole body</tissue>
    </source>
</reference>
<evidence type="ECO:0000313" key="6">
    <source>
        <dbReference type="EMBL" id="KAG5332373.1"/>
    </source>
</evidence>
<dbReference type="SMART" id="SM00612">
    <property type="entry name" value="Kelch"/>
    <property type="match status" value="6"/>
</dbReference>
<evidence type="ECO:0000256" key="2">
    <source>
        <dbReference type="ARBA" id="ARBA00022737"/>
    </source>
</evidence>
<dbReference type="Pfam" id="PF00651">
    <property type="entry name" value="BTB"/>
    <property type="match status" value="1"/>
</dbReference>
<dbReference type="SMART" id="SM00225">
    <property type="entry name" value="BTB"/>
    <property type="match status" value="1"/>
</dbReference>
<gene>
    <name evidence="6" type="primary">Klhl10_1</name>
    <name evidence="6" type="ORF">G6Z77_0000794</name>
</gene>
<dbReference type="Pfam" id="PF24681">
    <property type="entry name" value="Kelch_KLHDC2_KLHL20_DRC7"/>
    <property type="match status" value="1"/>
</dbReference>
<organism evidence="6 7">
    <name type="scientific">Acromyrmex heyeri</name>
    <dbReference type="NCBI Taxonomy" id="230685"/>
    <lineage>
        <taxon>Eukaryota</taxon>
        <taxon>Metazoa</taxon>
        <taxon>Ecdysozoa</taxon>
        <taxon>Arthropoda</taxon>
        <taxon>Hexapoda</taxon>
        <taxon>Insecta</taxon>
        <taxon>Pterygota</taxon>
        <taxon>Neoptera</taxon>
        <taxon>Endopterygota</taxon>
        <taxon>Hymenoptera</taxon>
        <taxon>Apocrita</taxon>
        <taxon>Aculeata</taxon>
        <taxon>Formicoidea</taxon>
        <taxon>Formicidae</taxon>
        <taxon>Myrmicinae</taxon>
        <taxon>Acromyrmex</taxon>
    </lineage>
</organism>
<dbReference type="Gene3D" id="3.30.710.10">
    <property type="entry name" value="Potassium Channel Kv1.1, Chain A"/>
    <property type="match status" value="1"/>
</dbReference>
<proteinExistence type="predicted"/>
<dbReference type="InterPro" id="IPR000210">
    <property type="entry name" value="BTB/POZ_dom"/>
</dbReference>
<evidence type="ECO:0000256" key="1">
    <source>
        <dbReference type="ARBA" id="ARBA00022441"/>
    </source>
</evidence>
<dbReference type="InterPro" id="IPR011333">
    <property type="entry name" value="SKP1/BTB/POZ_sf"/>
</dbReference>
<evidence type="ECO:0000256" key="3">
    <source>
        <dbReference type="ARBA" id="ARBA00023203"/>
    </source>
</evidence>
<dbReference type="EMBL" id="JAANIB010005377">
    <property type="protein sequence ID" value="KAG5332373.1"/>
    <property type="molecule type" value="Genomic_DNA"/>
</dbReference>
<dbReference type="InterPro" id="IPR011705">
    <property type="entry name" value="BACK"/>
</dbReference>
<evidence type="ECO:0000259" key="5">
    <source>
        <dbReference type="PROSITE" id="PS50097"/>
    </source>
</evidence>
<evidence type="ECO:0000256" key="4">
    <source>
        <dbReference type="SAM" id="MobiDB-lite"/>
    </source>
</evidence>
<accession>A0A836JUE2</accession>
<protein>
    <submittedName>
        <fullName evidence="6">KLH10 protein</fullName>
    </submittedName>
</protein>
<dbReference type="PANTHER" id="PTHR24412">
    <property type="entry name" value="KELCH PROTEIN"/>
    <property type="match status" value="1"/>
</dbReference>
<feature type="region of interest" description="Disordered" evidence="4">
    <location>
        <begin position="661"/>
        <end position="682"/>
    </location>
</feature>
<dbReference type="SUPFAM" id="SSF54695">
    <property type="entry name" value="POZ domain"/>
    <property type="match status" value="1"/>
</dbReference>
<keyword evidence="1" id="KW-0880">Kelch repeat</keyword>
<sequence length="740" mass="83463">MAARLGAIGTRVCEENEYENCWQLSGSGEAEEAIGSSGPRSLTYSRHRAHVDAITGISRLLKQSRRKQSARIRKCMCLPSNYALVEFPVVWSELRANQQLCDGIIRCPEDQVFPVHRAILSAVSPYFKALFTNSLKGGKTETTEVVISVPGEIFSLILDYAYTGTCNVNADNVEQLLPLADQFEVLGIIQLCCQFLLQELRPENCLGIFKFAQHYFCHDLEKQGRKYIHHHFKRILQESAEFKDLLCDELEAILRDDELNVKNEEIVFDAVKTWVETRVEERRVYLPRLLECIRYGLMSHKYFINNIVNWKLVEKDEACQQILFPVNAYLTEQELKQNGEIDLKNPIARPRVPYEILFAIGGWSAGSPTSFSLTTYLNMIFRADRWFLSVNTDVTPRAYHGLCVLNNLIYMIGGFDGNEHFNTVRCFDPTTKTWRERACMYHARCYVSVCTHGGKIYALGGYNGRTRMSSGERYDPQRNQWEMIPSMHRQRSDASAAALHDKIYIVGGFNGQEVLDSAEVFDVETSQWTNIDSMISPRSGVSLVAFRDSLYALGGFSGVARLSSGERYTPNHSDQWHEISEMFSPRSNFATVILDDMIFVIGGYNGSSTIAHVECYDADYNEWYDASPMNLSRSALSACVIAGLANAREYSYLGKARDLGQGQATSKNQEKSDQPGEGSAGTNVIISAQDDEQTDVSESMHVVGPIDGMADGIGNFYEEENGNDEKEMQSELLYVVNELD</sequence>
<dbReference type="FunFam" id="1.25.40.420:FF:000001">
    <property type="entry name" value="Kelch-like family member 12"/>
    <property type="match status" value="1"/>
</dbReference>
<dbReference type="SMART" id="SM00875">
    <property type="entry name" value="BACK"/>
    <property type="match status" value="1"/>
</dbReference>
<keyword evidence="2" id="KW-0677">Repeat</keyword>
<dbReference type="Pfam" id="PF01344">
    <property type="entry name" value="Kelch_1"/>
    <property type="match status" value="1"/>
</dbReference>
<dbReference type="PANTHER" id="PTHR24412:SF172">
    <property type="entry name" value="KELCH-LIKE PROTEIN 10"/>
    <property type="match status" value="1"/>
</dbReference>
<dbReference type="PROSITE" id="PS50097">
    <property type="entry name" value="BTB"/>
    <property type="match status" value="1"/>
</dbReference>
<feature type="non-terminal residue" evidence="6">
    <location>
        <position position="1"/>
    </location>
</feature>
<keyword evidence="3" id="KW-0009">Actin-binding</keyword>